<reference evidence="5" key="1">
    <citation type="submission" date="2016-10" db="EMBL/GenBank/DDBJ databases">
        <authorList>
            <person name="Varghese N."/>
            <person name="Submissions S."/>
        </authorList>
    </citation>
    <scope>NUCLEOTIDE SEQUENCE [LARGE SCALE GENOMIC DNA]</scope>
    <source>
        <strain evidence="5">CGMCC 1.10789</strain>
    </source>
</reference>
<evidence type="ECO:0000259" key="3">
    <source>
        <dbReference type="PROSITE" id="PS50801"/>
    </source>
</evidence>
<feature type="domain" description="STAS" evidence="3">
    <location>
        <begin position="21"/>
        <end position="110"/>
    </location>
</feature>
<comment type="similarity">
    <text evidence="1 2">Belongs to the anti-sigma-factor antagonist family.</text>
</comment>
<name>A0A1G8YN94_9RHOB</name>
<dbReference type="CDD" id="cd07043">
    <property type="entry name" value="STAS_anti-anti-sigma_factors"/>
    <property type="match status" value="1"/>
</dbReference>
<dbReference type="Gene3D" id="3.30.750.24">
    <property type="entry name" value="STAS domain"/>
    <property type="match status" value="1"/>
</dbReference>
<dbReference type="AlphaFoldDB" id="A0A1G8YN94"/>
<protein>
    <recommendedName>
        <fullName evidence="2">Anti-sigma factor antagonist</fullName>
    </recommendedName>
</protein>
<dbReference type="InterPro" id="IPR036513">
    <property type="entry name" value="STAS_dom_sf"/>
</dbReference>
<evidence type="ECO:0000256" key="1">
    <source>
        <dbReference type="ARBA" id="ARBA00009013"/>
    </source>
</evidence>
<keyword evidence="5" id="KW-1185">Reference proteome</keyword>
<dbReference type="PANTHER" id="PTHR33495">
    <property type="entry name" value="ANTI-SIGMA FACTOR ANTAGONIST TM_1081-RELATED-RELATED"/>
    <property type="match status" value="1"/>
</dbReference>
<gene>
    <name evidence="4" type="ORF">SAMN05216257_101391</name>
</gene>
<dbReference type="PROSITE" id="PS50801">
    <property type="entry name" value="STAS"/>
    <property type="match status" value="1"/>
</dbReference>
<sequence length="113" mass="12134">MRLQTSDVGNARVVAVKEPRLDAAVAIAFKDRMRELAEDSPERVILDLAAVEFLDSSGLGALVSVMKFLAPARRLELAGVHGAVAKVLRLTRMDRVFTIHGNADSATGPQHAS</sequence>
<dbReference type="OrthoDB" id="9796076at2"/>
<evidence type="ECO:0000256" key="2">
    <source>
        <dbReference type="RuleBase" id="RU003749"/>
    </source>
</evidence>
<dbReference type="PANTHER" id="PTHR33495:SF2">
    <property type="entry name" value="ANTI-SIGMA FACTOR ANTAGONIST TM_1081-RELATED"/>
    <property type="match status" value="1"/>
</dbReference>
<dbReference type="GO" id="GO:0043856">
    <property type="term" value="F:anti-sigma factor antagonist activity"/>
    <property type="evidence" value="ECO:0007669"/>
    <property type="project" value="InterPro"/>
</dbReference>
<dbReference type="Proteomes" id="UP000199328">
    <property type="component" value="Unassembled WGS sequence"/>
</dbReference>
<dbReference type="InterPro" id="IPR003658">
    <property type="entry name" value="Anti-sigma_ant"/>
</dbReference>
<dbReference type="STRING" id="990712.SAMN05216257_101391"/>
<dbReference type="EMBL" id="FNFV01000001">
    <property type="protein sequence ID" value="SDK04196.1"/>
    <property type="molecule type" value="Genomic_DNA"/>
</dbReference>
<dbReference type="SUPFAM" id="SSF52091">
    <property type="entry name" value="SpoIIaa-like"/>
    <property type="match status" value="1"/>
</dbReference>
<evidence type="ECO:0000313" key="5">
    <source>
        <dbReference type="Proteomes" id="UP000199328"/>
    </source>
</evidence>
<accession>A0A1G8YN94</accession>
<organism evidence="4 5">
    <name type="scientific">Meinhardsimonia xiamenensis</name>
    <dbReference type="NCBI Taxonomy" id="990712"/>
    <lineage>
        <taxon>Bacteria</taxon>
        <taxon>Pseudomonadati</taxon>
        <taxon>Pseudomonadota</taxon>
        <taxon>Alphaproteobacteria</taxon>
        <taxon>Rhodobacterales</taxon>
        <taxon>Paracoccaceae</taxon>
        <taxon>Meinhardsimonia</taxon>
    </lineage>
</organism>
<dbReference type="RefSeq" id="WP_092497626.1">
    <property type="nucleotide sequence ID" value="NZ_FNFV01000001.1"/>
</dbReference>
<proteinExistence type="inferred from homology"/>
<dbReference type="NCBIfam" id="TIGR00377">
    <property type="entry name" value="ant_ant_sig"/>
    <property type="match status" value="1"/>
</dbReference>
<dbReference type="InterPro" id="IPR002645">
    <property type="entry name" value="STAS_dom"/>
</dbReference>
<evidence type="ECO:0000313" key="4">
    <source>
        <dbReference type="EMBL" id="SDK04196.1"/>
    </source>
</evidence>
<dbReference type="Pfam" id="PF01740">
    <property type="entry name" value="STAS"/>
    <property type="match status" value="1"/>
</dbReference>